<evidence type="ECO:0000256" key="2">
    <source>
        <dbReference type="ARBA" id="ARBA00008153"/>
    </source>
</evidence>
<reference evidence="7 8" key="1">
    <citation type="journal article" date="2019" name="PLoS Pathog.">
        <title>Genome sequence of the bovine parasite Schistosoma bovis Tanzania.</title>
        <authorList>
            <person name="Oey H."/>
            <person name="Zakrzewski M."/>
            <person name="Gobert G."/>
            <person name="Gravermann K."/>
            <person name="Stoye J."/>
            <person name="Jones M."/>
            <person name="Mcmanus D."/>
            <person name="Krause L."/>
        </authorList>
    </citation>
    <scope>NUCLEOTIDE SEQUENCE [LARGE SCALE GENOMIC DNA]</scope>
    <source>
        <strain evidence="7 8">TAN1997</strain>
    </source>
</reference>
<dbReference type="Proteomes" id="UP000290809">
    <property type="component" value="Unassembled WGS sequence"/>
</dbReference>
<sequence length="1368" mass="157087">MSLDVLLKCDFSEAELPFDWIRSVLFSIPSNDNKILLCIKTGFDSVRSIHLTSCGENLCVLHKTTIIYFNLDDVEGVLSNSFTYLSDCSLQSNGNSTFQHTMIIRYRSLTIPTDGENTYCSCLSKYQMGIFDSLVRRFAFESQLRDDKMCVSPIQTRWITAGSNPFISFSFLNENANPEVSHFASFVYQEAKRAMFGIKNLSHGLADSRRHILSSGVAISPDHHWLAIPDSLGRVLLVDAYKERVVRMWKGYRDAEVAFLEVSDSETPYTGYRNKPNNSVRKTLCLLIHAPHLHSLELWCLIHGPRIVSWDVVEPVRLIQTERQNYINTTKSNEFNLNYYQVVLLDSSGSIYTIGLNAGLCLSDTNTEAAVDYQEYKILQKLYKTLEQYSNNLISGNNTNTQVNKINVRICSNVKDLVDFYLHFYSLYDNTNEVKKLEFTETSHRTCVEFLADLLCCDLEDAEHCLQLYTVCGSILPSSSSSVGKPLSIQMFLNSFRYAFISNNEIENASQDSPEYKTKCAKQYHLPIIRSDNCRSFIFRPYINGLQNFTSFQTIIELSDLDPKLLLFSFTLFMLNEDNYLNLPILIDRIHHMYCYIIYRILVELLSLPPEEVKEDGDDDGEENRDQEKCMSGDLKNEINFLDFLDIKYTKSKQPYLMLFELAFKQIYSYCLDSYHLSSAYLIALVTRCILLQIWQTFESEGNILKVLYNYTQRSDFTLHSPLEKFNEIGNDSPSQELDFKKNTIDSELHSLKISSKLLVYLTSNLQHLVDKWHQTCAQLEDILTVGLILLCPINPKKELQDSHHSHPYVFHFNLRYVLTHGRSYLTGVFSSWIVKNNITPEQVLSFYQRICAKSLPVEDESANDLITCDSAHIRQVIFSLAYKRLPFTLELDTILSTVCWIHFQCWLNKLEYINHLISCIEFISRFSSAGTMIAQGLGTMIWNKGLINWIKPILAIGRGDKTLDKCRDSFPHILDVAVCLIDFFRIYSNACQRAEVVPVFSVESEWSDFDTCNNDKPFPFNDKAFEDKSSVDLDAQSPIFDDNAAKNMFTEVSTGDSCRKCLVQDAVNQPVPNMLSIISWEQLIIVASSFITFGRPEKFDKSNRQTIDMKFYSPIDFFPSQDLHMILSPDNPNWVSTGVGNNIDDDLVIRRRFFLYWLIEKSVARLSLLPNSQRCATPSFITDENIICSVNYQSDCPFRAVDIYDRFSSAAFTLANHWGFPKDTVVIQHIVSLFEANLDDQAELFLSKVQDPSNLAVRLLFIVGRRVADRCYGPVYNNTKQRLRLRVFIPLTIEAWLRGLLPPISSLPDSQQINDHDSQFTSSTTDLTRLTFLIDYVIQHLPQYASQLPIAEELRDIIQAIVQLDTE</sequence>
<keyword evidence="3" id="KW-0343">GTPase activation</keyword>
<evidence type="ECO:0000259" key="5">
    <source>
        <dbReference type="Pfam" id="PF14655"/>
    </source>
</evidence>
<evidence type="ECO:0000256" key="3">
    <source>
        <dbReference type="ARBA" id="ARBA00022468"/>
    </source>
</evidence>
<feature type="domain" description="Rab3-GAP regulatory subunit N-terminal" evidence="5">
    <location>
        <begin position="203"/>
        <end position="319"/>
    </location>
</feature>
<comment type="subcellular location">
    <subcellularLocation>
        <location evidence="1">Cytoplasm</location>
    </subcellularLocation>
</comment>
<feature type="domain" description="Rab3GAP regulatory subunit C-terminal" evidence="6">
    <location>
        <begin position="771"/>
        <end position="947"/>
    </location>
</feature>
<dbReference type="GO" id="GO:0005096">
    <property type="term" value="F:GTPase activator activity"/>
    <property type="evidence" value="ECO:0007669"/>
    <property type="project" value="UniProtKB-KW"/>
</dbReference>
<dbReference type="EMBL" id="QMKO01001791">
    <property type="protein sequence ID" value="RTG86542.1"/>
    <property type="molecule type" value="Genomic_DNA"/>
</dbReference>
<evidence type="ECO:0000256" key="1">
    <source>
        <dbReference type="ARBA" id="ARBA00004496"/>
    </source>
</evidence>
<name>A0A430QFS7_SCHBO</name>
<evidence type="ECO:0000313" key="7">
    <source>
        <dbReference type="EMBL" id="RTG86542.1"/>
    </source>
</evidence>
<comment type="similarity">
    <text evidence="2">Belongs to the Rab3-GAP regulatory subunit family.</text>
</comment>
<keyword evidence="4" id="KW-0963">Cytoplasm</keyword>
<evidence type="ECO:0000313" key="8">
    <source>
        <dbReference type="Proteomes" id="UP000290809"/>
    </source>
</evidence>
<dbReference type="Pfam" id="PF14655">
    <property type="entry name" value="RAB3GAP2_N"/>
    <property type="match status" value="1"/>
</dbReference>
<dbReference type="InterPro" id="IPR026059">
    <property type="entry name" value="Rab3GAP2"/>
</dbReference>
<organism evidence="7 8">
    <name type="scientific">Schistosoma bovis</name>
    <name type="common">Blood fluke</name>
    <dbReference type="NCBI Taxonomy" id="6184"/>
    <lineage>
        <taxon>Eukaryota</taxon>
        <taxon>Metazoa</taxon>
        <taxon>Spiralia</taxon>
        <taxon>Lophotrochozoa</taxon>
        <taxon>Platyhelminthes</taxon>
        <taxon>Trematoda</taxon>
        <taxon>Digenea</taxon>
        <taxon>Strigeidida</taxon>
        <taxon>Schistosomatoidea</taxon>
        <taxon>Schistosomatidae</taxon>
        <taxon>Schistosoma</taxon>
    </lineage>
</organism>
<proteinExistence type="inferred from homology"/>
<feature type="domain" description="Rab3GAP regulatory subunit C-terminal" evidence="6">
    <location>
        <begin position="1205"/>
        <end position="1343"/>
    </location>
</feature>
<evidence type="ECO:0000259" key="6">
    <source>
        <dbReference type="Pfam" id="PF14656"/>
    </source>
</evidence>
<evidence type="ECO:0000256" key="4">
    <source>
        <dbReference type="ARBA" id="ARBA00022490"/>
    </source>
</evidence>
<dbReference type="InterPro" id="IPR029257">
    <property type="entry name" value="RAB3GAP2_C"/>
</dbReference>
<dbReference type="InterPro" id="IPR032839">
    <property type="entry name" value="RAB3GAP_N"/>
</dbReference>
<protein>
    <submittedName>
        <fullName evidence="7">Rab3 GTPase-activating protein non-catalytic subunit</fullName>
    </submittedName>
</protein>
<gene>
    <name evidence="7" type="ORF">DC041_0005948</name>
</gene>
<dbReference type="STRING" id="6184.A0A430QFS7"/>
<dbReference type="PANTHER" id="PTHR12472">
    <property type="entry name" value="RAB3-GAP REGULATORY DOMAIN"/>
    <property type="match status" value="1"/>
</dbReference>
<accession>A0A430QFS7</accession>
<dbReference type="PANTHER" id="PTHR12472:SF0">
    <property type="entry name" value="RAB3 GTPASE-ACTIVATING PROTEIN NON-CATALYTIC SUBUNIT"/>
    <property type="match status" value="1"/>
</dbReference>
<dbReference type="Pfam" id="PF14656">
    <property type="entry name" value="RAB3GAP2_C"/>
    <property type="match status" value="2"/>
</dbReference>
<dbReference type="GO" id="GO:0005737">
    <property type="term" value="C:cytoplasm"/>
    <property type="evidence" value="ECO:0007669"/>
    <property type="project" value="UniProtKB-SubCell"/>
</dbReference>
<comment type="caution">
    <text evidence="7">The sequence shown here is derived from an EMBL/GenBank/DDBJ whole genome shotgun (WGS) entry which is preliminary data.</text>
</comment>
<keyword evidence="8" id="KW-1185">Reference proteome</keyword>